<dbReference type="RefSeq" id="WP_183116192.1">
    <property type="nucleotide sequence ID" value="NZ_JABEQG010000029.1"/>
</dbReference>
<dbReference type="EMBL" id="JABEQG010000029">
    <property type="protein sequence ID" value="MBB2157374.1"/>
    <property type="molecule type" value="Genomic_DNA"/>
</dbReference>
<accession>A0A7W4I6V9</accession>
<evidence type="ECO:0008006" key="3">
    <source>
        <dbReference type="Google" id="ProtNLM"/>
    </source>
</evidence>
<comment type="caution">
    <text evidence="1">The sequence shown here is derived from an EMBL/GenBank/DDBJ whole genome shotgun (WGS) entry which is preliminary data.</text>
</comment>
<proteinExistence type="predicted"/>
<reference evidence="1 2" key="1">
    <citation type="submission" date="2020-04" db="EMBL/GenBank/DDBJ databases">
        <title>Description of novel Gluconacetobacter.</title>
        <authorList>
            <person name="Sombolestani A."/>
        </authorList>
    </citation>
    <scope>NUCLEOTIDE SEQUENCE [LARGE SCALE GENOMIC DNA]</scope>
    <source>
        <strain evidence="1 2">LMG 7603</strain>
    </source>
</reference>
<evidence type="ECO:0000313" key="2">
    <source>
        <dbReference type="Proteomes" id="UP000550787"/>
    </source>
</evidence>
<name>A0A7W4I6V9_GLUDI</name>
<protein>
    <recommendedName>
        <fullName evidence="3">CI repressor</fullName>
    </recommendedName>
</protein>
<dbReference type="Proteomes" id="UP000550787">
    <property type="component" value="Unassembled WGS sequence"/>
</dbReference>
<evidence type="ECO:0000313" key="1">
    <source>
        <dbReference type="EMBL" id="MBB2157374.1"/>
    </source>
</evidence>
<organism evidence="1 2">
    <name type="scientific">Gluconacetobacter diazotrophicus</name>
    <name type="common">Acetobacter diazotrophicus</name>
    <dbReference type="NCBI Taxonomy" id="33996"/>
    <lineage>
        <taxon>Bacteria</taxon>
        <taxon>Pseudomonadati</taxon>
        <taxon>Pseudomonadota</taxon>
        <taxon>Alphaproteobacteria</taxon>
        <taxon>Acetobacterales</taxon>
        <taxon>Acetobacteraceae</taxon>
        <taxon>Gluconacetobacter</taxon>
    </lineage>
</organism>
<dbReference type="AlphaFoldDB" id="A0A7W4I6V9"/>
<sequence length="157" mass="17234">MTSDEFSSAAIALLRSAVGWQTAISKTLAVESRTVRRWLKDNETPPWVDARLAELIGAREISPWPRDEWLIGDSVAEDGRAREYIVHLMPPRFVARIVSLDENGLPDASEQPADVLSGVVYGANSETVLCEIDWIDEVPAGQMTALLEAACDAIDRA</sequence>
<gene>
    <name evidence="1" type="ORF">HLH33_13805</name>
</gene>